<accession>A0AC61N4B7</accession>
<organism evidence="1 2">
    <name type="scientific">Aristaeella hokkaidonensis</name>
    <dbReference type="NCBI Taxonomy" id="3046382"/>
    <lineage>
        <taxon>Bacteria</taxon>
        <taxon>Bacillati</taxon>
        <taxon>Bacillota</taxon>
        <taxon>Clostridia</taxon>
        <taxon>Eubacteriales</taxon>
        <taxon>Aristaeellaceae</taxon>
        <taxon>Aristaeella</taxon>
    </lineage>
</organism>
<protein>
    <submittedName>
        <fullName evidence="1">Uncharacterized protein</fullName>
    </submittedName>
</protein>
<dbReference type="EMBL" id="CP068393">
    <property type="protein sequence ID" value="QUC67950.1"/>
    <property type="molecule type" value="Genomic_DNA"/>
</dbReference>
<sequence length="481" mass="54872">MFNIPFLKDLFDTRFLRTVSDAEYNLRGILSGKDLHYYVFQADEQDQQKALSELYRKDGIYYFRSDMVQGKILEFPVKSAYIEQFIPSGTENISPASFISNILSVSEQDRKEQWDPAFTRYQNELEMWLAGFAVEAETVKMENGSSALDFSYEIPMEEVNSQIVALFAEFSTDPDVNALLDTVMTQEEKALYVNENLLYYYKEALNSFDMDKKLTMNKRVSAMGEVLSFGIGLPLDEKSTGYNILRIESVSGLNVYTLQNQKEVIVFGLPDQKNEQDTTYEKSIWLAKVHTDPSQKDLEDNFSLRMDIKKSTSVYKKGEGDDEKNHEEDQYDIILEKDLTYLPEDLNPESIPEFVPVKAGINLHYSSKYAQNVATTLEVQASIIQGESTLAFTGKFKTAVPWIFMPFEIQDPIQVGTEKEKEIITYLTDWVSNAASMISHNSVEEPMQEEKNTDDVPEDAQNETGDSESAETAPLEVEEAE</sequence>
<gene>
    <name evidence="1" type="ORF">JYE49_04410</name>
</gene>
<keyword evidence="2" id="KW-1185">Reference proteome</keyword>
<evidence type="ECO:0000313" key="1">
    <source>
        <dbReference type="EMBL" id="QUC67950.1"/>
    </source>
</evidence>
<reference evidence="1" key="1">
    <citation type="submission" date="2021-01" db="EMBL/GenBank/DDBJ databases">
        <title>Complete genome sequence of Clostridiales bacterium R-7.</title>
        <authorList>
            <person name="Mahoney-Kurpe S.C."/>
            <person name="Palevich N."/>
            <person name="Koike S."/>
            <person name="Moon C.D."/>
            <person name="Attwood G.T."/>
        </authorList>
    </citation>
    <scope>NUCLEOTIDE SEQUENCE</scope>
    <source>
        <strain evidence="1">R-7</strain>
    </source>
</reference>
<name>A0AC61N4B7_9FIRM</name>
<evidence type="ECO:0000313" key="2">
    <source>
        <dbReference type="Proteomes" id="UP000682782"/>
    </source>
</evidence>
<dbReference type="Proteomes" id="UP000682782">
    <property type="component" value="Chromosome"/>
</dbReference>
<proteinExistence type="predicted"/>